<dbReference type="InterPro" id="IPR036052">
    <property type="entry name" value="TrpB-like_PALP_sf"/>
</dbReference>
<dbReference type="SUPFAM" id="SSF53686">
    <property type="entry name" value="Tryptophan synthase beta subunit-like PLP-dependent enzymes"/>
    <property type="match status" value="1"/>
</dbReference>
<evidence type="ECO:0000313" key="4">
    <source>
        <dbReference type="EMBL" id="MFC4292144.1"/>
    </source>
</evidence>
<evidence type="ECO:0000259" key="3">
    <source>
        <dbReference type="Pfam" id="PF00291"/>
    </source>
</evidence>
<keyword evidence="5" id="KW-1185">Reference proteome</keyword>
<organism evidence="4 5">
    <name type="scientific">Sphingorhabdus arenilitoris</name>
    <dbReference type="NCBI Taxonomy" id="1490041"/>
    <lineage>
        <taxon>Bacteria</taxon>
        <taxon>Pseudomonadati</taxon>
        <taxon>Pseudomonadota</taxon>
        <taxon>Alphaproteobacteria</taxon>
        <taxon>Sphingomonadales</taxon>
        <taxon>Sphingomonadaceae</taxon>
        <taxon>Sphingorhabdus</taxon>
    </lineage>
</organism>
<feature type="domain" description="Tryptophan synthase beta chain-like PALP" evidence="3">
    <location>
        <begin position="30"/>
        <end position="307"/>
    </location>
</feature>
<evidence type="ECO:0000256" key="1">
    <source>
        <dbReference type="ARBA" id="ARBA00001933"/>
    </source>
</evidence>
<sequence>MTAQDPLSPYRSPTREGVLRAAQKIAEILPPTPLMPLEVDGVTLWCKAEMLQPIGAFKIRGAWHRLSDMSAGERERGIVGVSSGNHAQGVAWAAKKLGMAATIVMPRNAPKAKIAATKALGAQVVLYERPGQDRDAIAATIVAKTGAVLVHAFADPWIIEGQGTLGIEAMAQMEAMGVKGPAHIVACCGGGGLSAGLSLACPDAKLSLAEPEGWDDVIRSLAAGTILPVEDQAHPTPCDALQTPISFPINFNVLKNRVYSAAAVTPDEIGTAMRLVYEKLRLVVEPGGAAALAAVISGKIITDAPALITLSGGNVDPEYFSKILLNKTSD</sequence>
<evidence type="ECO:0000313" key="5">
    <source>
        <dbReference type="Proteomes" id="UP001595887"/>
    </source>
</evidence>
<dbReference type="RefSeq" id="WP_381422590.1">
    <property type="nucleotide sequence ID" value="NZ_JBHSDH010000013.1"/>
</dbReference>
<accession>A0ABV8RHD3</accession>
<dbReference type="Pfam" id="PF00291">
    <property type="entry name" value="PALP"/>
    <property type="match status" value="1"/>
</dbReference>
<name>A0ABV8RHD3_9SPHN</name>
<gene>
    <name evidence="4" type="ORF">ACFOWX_06925</name>
</gene>
<reference evidence="5" key="1">
    <citation type="journal article" date="2019" name="Int. J. Syst. Evol. Microbiol.">
        <title>The Global Catalogue of Microorganisms (GCM) 10K type strain sequencing project: providing services to taxonomists for standard genome sequencing and annotation.</title>
        <authorList>
            <consortium name="The Broad Institute Genomics Platform"/>
            <consortium name="The Broad Institute Genome Sequencing Center for Infectious Disease"/>
            <person name="Wu L."/>
            <person name="Ma J."/>
        </authorList>
    </citation>
    <scope>NUCLEOTIDE SEQUENCE [LARGE SCALE GENOMIC DNA]</scope>
    <source>
        <strain evidence="5">CECT 8531</strain>
    </source>
</reference>
<evidence type="ECO:0000256" key="2">
    <source>
        <dbReference type="ARBA" id="ARBA00022898"/>
    </source>
</evidence>
<keyword evidence="2" id="KW-0663">Pyridoxal phosphate</keyword>
<comment type="caution">
    <text evidence="4">The sequence shown here is derived from an EMBL/GenBank/DDBJ whole genome shotgun (WGS) entry which is preliminary data.</text>
</comment>
<protein>
    <submittedName>
        <fullName evidence="4">Threonine/serine dehydratase</fullName>
    </submittedName>
</protein>
<comment type="cofactor">
    <cofactor evidence="1">
        <name>pyridoxal 5'-phosphate</name>
        <dbReference type="ChEBI" id="CHEBI:597326"/>
    </cofactor>
</comment>
<dbReference type="PANTHER" id="PTHR43050:SF1">
    <property type="entry name" value="SERINE RACEMASE"/>
    <property type="match status" value="1"/>
</dbReference>
<dbReference type="Gene3D" id="3.40.50.1100">
    <property type="match status" value="2"/>
</dbReference>
<dbReference type="EMBL" id="JBHSDH010000013">
    <property type="protein sequence ID" value="MFC4292144.1"/>
    <property type="molecule type" value="Genomic_DNA"/>
</dbReference>
<dbReference type="Proteomes" id="UP001595887">
    <property type="component" value="Unassembled WGS sequence"/>
</dbReference>
<dbReference type="PANTHER" id="PTHR43050">
    <property type="entry name" value="SERINE / THREONINE RACEMASE FAMILY MEMBER"/>
    <property type="match status" value="1"/>
</dbReference>
<dbReference type="InterPro" id="IPR001926">
    <property type="entry name" value="TrpB-like_PALP"/>
</dbReference>
<proteinExistence type="predicted"/>